<dbReference type="AlphaFoldDB" id="A0A174X3I3"/>
<comment type="caution">
    <text evidence="1">The sequence shown here is derived from an EMBL/GenBank/DDBJ whole genome shotgun (WGS) entry which is preliminary data.</text>
</comment>
<protein>
    <recommendedName>
        <fullName evidence="5">DUF4163 domain-containing protein</fullName>
    </recommendedName>
</protein>
<dbReference type="PROSITE" id="PS51257">
    <property type="entry name" value="PROKAR_LIPOPROTEIN"/>
    <property type="match status" value="1"/>
</dbReference>
<evidence type="ECO:0000313" key="2">
    <source>
        <dbReference type="EMBL" id="MUB63163.1"/>
    </source>
</evidence>
<dbReference type="EMBL" id="BQNJ01000001">
    <property type="protein sequence ID" value="GKG99710.1"/>
    <property type="molecule type" value="Genomic_DNA"/>
</dbReference>
<reference evidence="1" key="2">
    <citation type="submission" date="2022-01" db="EMBL/GenBank/DDBJ databases">
        <title>Novel bile acid biosynthetic pathways are enriched in the microbiome of centenarians.</title>
        <authorList>
            <person name="Sato Y."/>
            <person name="Atarashi K."/>
            <person name="Plichta R.D."/>
            <person name="Arai Y."/>
            <person name="Sasajima S."/>
            <person name="Kearney M.S."/>
            <person name="Suda W."/>
            <person name="Takeshita K."/>
            <person name="Sasaki T."/>
            <person name="Okamoto S."/>
            <person name="Skelly N.A."/>
            <person name="Okamura Y."/>
            <person name="Vlamakis H."/>
            <person name="Li Y."/>
            <person name="Tanoue T."/>
            <person name="Takei H."/>
            <person name="Nittono H."/>
            <person name="Narushima S."/>
            <person name="Irie J."/>
            <person name="Itoh H."/>
            <person name="Moriya K."/>
            <person name="Sugiura Y."/>
            <person name="Suematsu M."/>
            <person name="Moritoki N."/>
            <person name="Shibata S."/>
            <person name="Littman R.D."/>
            <person name="Fischbach A.M."/>
            <person name="Uwamino Y."/>
            <person name="Inoue T."/>
            <person name="Honda A."/>
            <person name="Hattori M."/>
            <person name="Murai T."/>
            <person name="Xavier J.R."/>
            <person name="Hirose N."/>
            <person name="Honda K."/>
        </authorList>
    </citation>
    <scope>NUCLEOTIDE SEQUENCE</scope>
    <source>
        <strain evidence="1">CE91-St55</strain>
    </source>
</reference>
<sequence>MKARRIYPSALVLSLLFLSGCYRGPVQEEETLHLIQENAASLPGGESADLWQDEHNTYDSYRLSDGTSLLTVYKTVGPDNYYVAGTVSFNDLNESARKAIDGYYEEQGLLYDTETELQKAYEDYLSCRQNGTVYQERRVRQEITPSAANDTMVCFITIAAIPVSGQESEEIRLGAVFNRETGAVYSNWDLFSLPEEEARQWLLDASDAVSPELRGEMEAALRPEYILLFPTHLEITYPRGTLPSQEYSTGIGLNYDDRLLSVLEPWAVPDGTQSAQADR</sequence>
<evidence type="ECO:0000313" key="1">
    <source>
        <dbReference type="EMBL" id="GKG99710.1"/>
    </source>
</evidence>
<dbReference type="RefSeq" id="WP_055651629.1">
    <property type="nucleotide sequence ID" value="NZ_BQNJ01000001.1"/>
</dbReference>
<reference evidence="2 3" key="1">
    <citation type="submission" date="2019-09" db="EMBL/GenBank/DDBJ databases">
        <title>Draft genome sequencing of Hungatella hathewayi 123Y-2.</title>
        <authorList>
            <person name="Lv Q."/>
            <person name="Li S."/>
        </authorList>
    </citation>
    <scope>NUCLEOTIDE SEQUENCE [LARGE SCALE GENOMIC DNA]</scope>
    <source>
        <strain evidence="2 3">123Y-2</strain>
    </source>
</reference>
<evidence type="ECO:0000313" key="4">
    <source>
        <dbReference type="Proteomes" id="UP001055091"/>
    </source>
</evidence>
<dbReference type="Proteomes" id="UP000434223">
    <property type="component" value="Unassembled WGS sequence"/>
</dbReference>
<dbReference type="OrthoDB" id="1852937at2"/>
<organism evidence="1 4">
    <name type="scientific">Hungatella hathewayi</name>
    <dbReference type="NCBI Taxonomy" id="154046"/>
    <lineage>
        <taxon>Bacteria</taxon>
        <taxon>Bacillati</taxon>
        <taxon>Bacillota</taxon>
        <taxon>Clostridia</taxon>
        <taxon>Lachnospirales</taxon>
        <taxon>Lachnospiraceae</taxon>
        <taxon>Hungatella</taxon>
    </lineage>
</organism>
<dbReference type="EMBL" id="WNME01000004">
    <property type="protein sequence ID" value="MUB63163.1"/>
    <property type="molecule type" value="Genomic_DNA"/>
</dbReference>
<dbReference type="Proteomes" id="UP001055091">
    <property type="component" value="Unassembled WGS sequence"/>
</dbReference>
<name>A0A174X3I3_9FIRM</name>
<accession>A0A174X3I3</accession>
<gene>
    <name evidence="1" type="ORF">CE91St55_16920</name>
    <name evidence="2" type="ORF">GNE07_08820</name>
</gene>
<proteinExistence type="predicted"/>
<evidence type="ECO:0000313" key="3">
    <source>
        <dbReference type="Proteomes" id="UP000434223"/>
    </source>
</evidence>
<evidence type="ECO:0008006" key="5">
    <source>
        <dbReference type="Google" id="ProtNLM"/>
    </source>
</evidence>